<feature type="compositionally biased region" description="Basic and acidic residues" evidence="1">
    <location>
        <begin position="192"/>
        <end position="204"/>
    </location>
</feature>
<reference evidence="2" key="1">
    <citation type="journal article" date="2020" name="Stud. Mycol.">
        <title>101 Dothideomycetes genomes: a test case for predicting lifestyles and emergence of pathogens.</title>
        <authorList>
            <person name="Haridas S."/>
            <person name="Albert R."/>
            <person name="Binder M."/>
            <person name="Bloem J."/>
            <person name="Labutti K."/>
            <person name="Salamov A."/>
            <person name="Andreopoulos B."/>
            <person name="Baker S."/>
            <person name="Barry K."/>
            <person name="Bills G."/>
            <person name="Bluhm B."/>
            <person name="Cannon C."/>
            <person name="Castanera R."/>
            <person name="Culley D."/>
            <person name="Daum C."/>
            <person name="Ezra D."/>
            <person name="Gonzalez J."/>
            <person name="Henrissat B."/>
            <person name="Kuo A."/>
            <person name="Liang C."/>
            <person name="Lipzen A."/>
            <person name="Lutzoni F."/>
            <person name="Magnuson J."/>
            <person name="Mondo S."/>
            <person name="Nolan M."/>
            <person name="Ohm R."/>
            <person name="Pangilinan J."/>
            <person name="Park H.-J."/>
            <person name="Ramirez L."/>
            <person name="Alfaro M."/>
            <person name="Sun H."/>
            <person name="Tritt A."/>
            <person name="Yoshinaga Y."/>
            <person name="Zwiers L.-H."/>
            <person name="Turgeon B."/>
            <person name="Goodwin S."/>
            <person name="Spatafora J."/>
            <person name="Crous P."/>
            <person name="Grigoriev I."/>
        </authorList>
    </citation>
    <scope>NUCLEOTIDE SEQUENCE</scope>
    <source>
        <strain evidence="2">CBS 122681</strain>
    </source>
</reference>
<protein>
    <submittedName>
        <fullName evidence="2">Uncharacterized protein</fullName>
    </submittedName>
</protein>
<dbReference type="AlphaFoldDB" id="A0A6A6TP58"/>
<evidence type="ECO:0000313" key="3">
    <source>
        <dbReference type="Proteomes" id="UP000799324"/>
    </source>
</evidence>
<keyword evidence="3" id="KW-1185">Reference proteome</keyword>
<accession>A0A6A6TP58</accession>
<feature type="region of interest" description="Disordered" evidence="1">
    <location>
        <begin position="132"/>
        <end position="160"/>
    </location>
</feature>
<feature type="compositionally biased region" description="Basic residues" evidence="1">
    <location>
        <begin position="140"/>
        <end position="160"/>
    </location>
</feature>
<dbReference type="Proteomes" id="UP000799324">
    <property type="component" value="Unassembled WGS sequence"/>
</dbReference>
<organism evidence="2 3">
    <name type="scientific">Lophiostoma macrostomum CBS 122681</name>
    <dbReference type="NCBI Taxonomy" id="1314788"/>
    <lineage>
        <taxon>Eukaryota</taxon>
        <taxon>Fungi</taxon>
        <taxon>Dikarya</taxon>
        <taxon>Ascomycota</taxon>
        <taxon>Pezizomycotina</taxon>
        <taxon>Dothideomycetes</taxon>
        <taxon>Pleosporomycetidae</taxon>
        <taxon>Pleosporales</taxon>
        <taxon>Lophiostomataceae</taxon>
        <taxon>Lophiostoma</taxon>
    </lineage>
</organism>
<evidence type="ECO:0000313" key="2">
    <source>
        <dbReference type="EMBL" id="KAF2660977.1"/>
    </source>
</evidence>
<dbReference type="EMBL" id="MU004296">
    <property type="protein sequence ID" value="KAF2660977.1"/>
    <property type="molecule type" value="Genomic_DNA"/>
</dbReference>
<evidence type="ECO:0000256" key="1">
    <source>
        <dbReference type="SAM" id="MobiDB-lite"/>
    </source>
</evidence>
<name>A0A6A6TP58_9PLEO</name>
<feature type="compositionally biased region" description="Basic residues" evidence="1">
    <location>
        <begin position="86"/>
        <end position="96"/>
    </location>
</feature>
<sequence>MNAKCGTFPLPRFRQRFFPDLNTCLIVISTPFPQISSTKRPLPSFCLRLSYIPLHFTTSHLHQTQISLQNNFSIKFPSQCLPSLPPHHHHHRHSTHHPLPPCRPLGRRRGRRLQHGHLARNKRGHLRAHNRRDGAPIHNRQLHRRASLRRRRRHGTRARPSLRLRTTHYDDIRARRSVQRALRSLLPQTPNREAESRPWPRATE</sequence>
<proteinExistence type="predicted"/>
<gene>
    <name evidence="2" type="ORF">K491DRAFT_504566</name>
</gene>
<feature type="region of interest" description="Disordered" evidence="1">
    <location>
        <begin position="183"/>
        <end position="204"/>
    </location>
</feature>
<feature type="region of interest" description="Disordered" evidence="1">
    <location>
        <begin position="84"/>
        <end position="107"/>
    </location>
</feature>